<evidence type="ECO:0000313" key="4">
    <source>
        <dbReference type="Proteomes" id="UP000034750"/>
    </source>
</evidence>
<dbReference type="PANTHER" id="PTHR30006">
    <property type="entry name" value="THIAMINE-BINDING PERIPLASMIC PROTEIN-RELATED"/>
    <property type="match status" value="1"/>
</dbReference>
<dbReference type="InterPro" id="IPR026045">
    <property type="entry name" value="Ferric-bd"/>
</dbReference>
<protein>
    <recommendedName>
        <fullName evidence="5">ABC transporter substrate-binding protein</fullName>
    </recommendedName>
</protein>
<dbReference type="PATRIC" id="fig|726.54.peg.1606"/>
<gene>
    <name evidence="3" type="ORF">AAX18_08065</name>
</gene>
<evidence type="ECO:0000256" key="2">
    <source>
        <dbReference type="SAM" id="SignalP"/>
    </source>
</evidence>
<dbReference type="GO" id="GO:0030976">
    <property type="term" value="F:thiamine pyrophosphate binding"/>
    <property type="evidence" value="ECO:0007669"/>
    <property type="project" value="TreeGrafter"/>
</dbReference>
<dbReference type="Proteomes" id="UP000034750">
    <property type="component" value="Unassembled WGS sequence"/>
</dbReference>
<reference evidence="3 4" key="1">
    <citation type="submission" date="2015-05" db="EMBL/GenBank/DDBJ databases">
        <title>Comparative analyses of the lipooligosaccharides from nottypeable Haemophilus influenzae and Haemophilus haemolyticus.</title>
        <authorList>
            <person name="Post D.M.B."/>
            <person name="Ketterer M.R."/>
            <person name="Coffin J.E."/>
            <person name="Reinders L.M."/>
            <person name="Munson R.S.Jr."/>
            <person name="Bair T.B."/>
            <person name="Murphy T.F."/>
            <person name="Foster E."/>
            <person name="Gibson B.W."/>
            <person name="Apicella M.A."/>
        </authorList>
    </citation>
    <scope>NUCLEOTIDE SEQUENCE [LARGE SCALE GENOMIC DNA]</scope>
    <source>
        <strain evidence="3 4">11P18</strain>
    </source>
</reference>
<dbReference type="GO" id="GO:0030975">
    <property type="term" value="F:thiamine binding"/>
    <property type="evidence" value="ECO:0007669"/>
    <property type="project" value="TreeGrafter"/>
</dbReference>
<proteinExistence type="predicted"/>
<dbReference type="EMBL" id="LCTK01000037">
    <property type="protein sequence ID" value="KKZ57916.1"/>
    <property type="molecule type" value="Genomic_DNA"/>
</dbReference>
<evidence type="ECO:0000256" key="1">
    <source>
        <dbReference type="ARBA" id="ARBA00022729"/>
    </source>
</evidence>
<dbReference type="PANTHER" id="PTHR30006:SF2">
    <property type="entry name" value="ABC TRANSPORTER SUBSTRATE-BINDING PROTEIN"/>
    <property type="match status" value="1"/>
</dbReference>
<dbReference type="Gene3D" id="3.40.190.10">
    <property type="entry name" value="Periplasmic binding protein-like II"/>
    <property type="match status" value="2"/>
</dbReference>
<dbReference type="SUPFAM" id="SSF53850">
    <property type="entry name" value="Periplasmic binding protein-like II"/>
    <property type="match status" value="1"/>
</dbReference>
<evidence type="ECO:0008006" key="5">
    <source>
        <dbReference type="Google" id="ProtNLM"/>
    </source>
</evidence>
<dbReference type="RefSeq" id="WP_005634953.1">
    <property type="nucleotide sequence ID" value="NZ_CP031238.1"/>
</dbReference>
<dbReference type="PIRSF" id="PIRSF002825">
    <property type="entry name" value="CfbpA"/>
    <property type="match status" value="1"/>
</dbReference>
<dbReference type="Pfam" id="PF13343">
    <property type="entry name" value="SBP_bac_6"/>
    <property type="match status" value="1"/>
</dbReference>
<evidence type="ECO:0000313" key="3">
    <source>
        <dbReference type="EMBL" id="KKZ57916.1"/>
    </source>
</evidence>
<feature type="chain" id="PRO_5005655274" description="ABC transporter substrate-binding protein" evidence="2">
    <location>
        <begin position="36"/>
        <end position="353"/>
    </location>
</feature>
<accession>A0A0M3G763</accession>
<organism evidence="3 4">
    <name type="scientific">Haemophilus haemolyticus</name>
    <dbReference type="NCBI Taxonomy" id="726"/>
    <lineage>
        <taxon>Bacteria</taxon>
        <taxon>Pseudomonadati</taxon>
        <taxon>Pseudomonadota</taxon>
        <taxon>Gammaproteobacteria</taxon>
        <taxon>Pasteurellales</taxon>
        <taxon>Pasteurellaceae</taxon>
        <taxon>Haemophilus</taxon>
    </lineage>
</organism>
<dbReference type="AlphaFoldDB" id="A0A0M3G763"/>
<name>A0A0M3G763_HAEHA</name>
<dbReference type="GO" id="GO:0015888">
    <property type="term" value="P:thiamine transport"/>
    <property type="evidence" value="ECO:0007669"/>
    <property type="project" value="TreeGrafter"/>
</dbReference>
<feature type="signal peptide" evidence="2">
    <location>
        <begin position="1"/>
        <end position="35"/>
    </location>
</feature>
<keyword evidence="1 2" id="KW-0732">Signal</keyword>
<dbReference type="GO" id="GO:0030288">
    <property type="term" value="C:outer membrane-bounded periplasmic space"/>
    <property type="evidence" value="ECO:0007669"/>
    <property type="project" value="TreeGrafter"/>
</dbReference>
<comment type="caution">
    <text evidence="3">The sequence shown here is derived from an EMBL/GenBank/DDBJ whole genome shotgun (WGS) entry which is preliminary data.</text>
</comment>
<sequence length="353" mass="39103">MTLSFSLKNSFKLTALSSVLGCGLLGLSLSTPAQAEGKLVLYCSVQNTTCEKVAHAFSKKYNVDTQFVRNSTGTVLGKIKAEKENPQADVWYGGTLEPHFQARDAGLLETYRSPLQKEIMPQFKKLTEQRGDTTSIIYLMELGIGMNEKLLAEKNIAKPQCYADLLKPEFKGLIQYPDPRVSGTGYTILTTLIEIMGEDKAFAYLKELDKNIAQYTKTGLATANISTGAAAVDIGFMHTYVREKDKGAPVIGALPCEGTGYTLGAVSIIKNGRNLDNAKRFVDFVLSAEAQEIPWREADSYQLPTNIHAKAHPHLSEPAKLKLLDIDFIKFGSDQEAKRLIERWVENVKERKE</sequence>
<dbReference type="CDD" id="cd13544">
    <property type="entry name" value="PBP2_Fbp_like_1"/>
    <property type="match status" value="1"/>
</dbReference>